<dbReference type="GO" id="GO:0016020">
    <property type="term" value="C:membrane"/>
    <property type="evidence" value="ECO:0007669"/>
    <property type="project" value="UniProtKB-SubCell"/>
</dbReference>
<evidence type="ECO:0000256" key="6">
    <source>
        <dbReference type="SAM" id="Phobius"/>
    </source>
</evidence>
<feature type="transmembrane region" description="Helical" evidence="6">
    <location>
        <begin position="155"/>
        <end position="174"/>
    </location>
</feature>
<feature type="transmembrane region" description="Helical" evidence="6">
    <location>
        <begin position="96"/>
        <end position="113"/>
    </location>
</feature>
<feature type="transmembrane region" description="Helical" evidence="6">
    <location>
        <begin position="242"/>
        <end position="260"/>
    </location>
</feature>
<name>A0A6D2HHF1_9BRAS</name>
<keyword evidence="5 6" id="KW-0472">Membrane</keyword>
<reference evidence="7" key="1">
    <citation type="submission" date="2020-01" db="EMBL/GenBank/DDBJ databases">
        <authorList>
            <person name="Mishra B."/>
        </authorList>
    </citation>
    <scope>NUCLEOTIDE SEQUENCE [LARGE SCALE GENOMIC DNA]</scope>
</reference>
<comment type="caution">
    <text evidence="7">The sequence shown here is derived from an EMBL/GenBank/DDBJ whole genome shotgun (WGS) entry which is preliminary data.</text>
</comment>
<comment type="similarity">
    <text evidence="2">Belongs to the TMEM45 family.</text>
</comment>
<evidence type="ECO:0000256" key="5">
    <source>
        <dbReference type="ARBA" id="ARBA00023136"/>
    </source>
</evidence>
<proteinExistence type="inferred from homology"/>
<feature type="transmembrane region" description="Helical" evidence="6">
    <location>
        <begin position="125"/>
        <end position="143"/>
    </location>
</feature>
<protein>
    <submittedName>
        <fullName evidence="7">Uncharacterized protein</fullName>
    </submittedName>
</protein>
<feature type="transmembrane region" description="Helical" evidence="6">
    <location>
        <begin position="186"/>
        <end position="204"/>
    </location>
</feature>
<evidence type="ECO:0000256" key="3">
    <source>
        <dbReference type="ARBA" id="ARBA00022692"/>
    </source>
</evidence>
<dbReference type="EMBL" id="CACVBM020000177">
    <property type="protein sequence ID" value="CAA7015506.1"/>
    <property type="molecule type" value="Genomic_DNA"/>
</dbReference>
<dbReference type="PANTHER" id="PTHR46285:SF9">
    <property type="entry name" value="(RAPE) HYPOTHETICAL PROTEIN"/>
    <property type="match status" value="1"/>
</dbReference>
<feature type="transmembrane region" description="Helical" evidence="6">
    <location>
        <begin position="52"/>
        <end position="71"/>
    </location>
</feature>
<feature type="transmembrane region" description="Helical" evidence="6">
    <location>
        <begin position="12"/>
        <end position="31"/>
    </location>
</feature>
<dbReference type="OrthoDB" id="551896at2759"/>
<keyword evidence="3 6" id="KW-0812">Transmembrane</keyword>
<dbReference type="Proteomes" id="UP000467841">
    <property type="component" value="Unassembled WGS sequence"/>
</dbReference>
<organism evidence="7 8">
    <name type="scientific">Microthlaspi erraticum</name>
    <dbReference type="NCBI Taxonomy" id="1685480"/>
    <lineage>
        <taxon>Eukaryota</taxon>
        <taxon>Viridiplantae</taxon>
        <taxon>Streptophyta</taxon>
        <taxon>Embryophyta</taxon>
        <taxon>Tracheophyta</taxon>
        <taxon>Spermatophyta</taxon>
        <taxon>Magnoliopsida</taxon>
        <taxon>eudicotyledons</taxon>
        <taxon>Gunneridae</taxon>
        <taxon>Pentapetalae</taxon>
        <taxon>rosids</taxon>
        <taxon>malvids</taxon>
        <taxon>Brassicales</taxon>
        <taxon>Brassicaceae</taxon>
        <taxon>Coluteocarpeae</taxon>
        <taxon>Microthlaspi</taxon>
    </lineage>
</organism>
<evidence type="ECO:0000313" key="8">
    <source>
        <dbReference type="Proteomes" id="UP000467841"/>
    </source>
</evidence>
<comment type="subcellular location">
    <subcellularLocation>
        <location evidence="1">Membrane</location>
        <topology evidence="1">Multi-pass membrane protein</topology>
    </subcellularLocation>
</comment>
<sequence length="306" mass="34455">MGPLVGHVASGFAFLAIGLWHLFNNIKLFCLNPNTFASSIWFPTSKLRHLELYIIILVSAVGVIGVELFNISTERDQLFDSNDGTILPDLLHDVEHSFIAMSFLAYAVFALLIDRARSRAEGLTVLAYAAAFAQELFIFHFHSSDHMGIEGQYHLIFQLIIFISLLTTLMGIALPKSFLVSFVRSSSIAFQGVWLIVMGFMLYSPSLIPKDCLLHVNEIHTTVKCSTVEALDKAKSLANIEFNWLFVLTTTFTITLYLILERVYGGNTKYTSLDTINQQDDEEQQHIIKSSRYPSFVQMHKLVGHV</sequence>
<keyword evidence="4 6" id="KW-1133">Transmembrane helix</keyword>
<evidence type="ECO:0000256" key="1">
    <source>
        <dbReference type="ARBA" id="ARBA00004141"/>
    </source>
</evidence>
<evidence type="ECO:0000256" key="4">
    <source>
        <dbReference type="ARBA" id="ARBA00022989"/>
    </source>
</evidence>
<keyword evidence="8" id="KW-1185">Reference proteome</keyword>
<gene>
    <name evidence="7" type="ORF">MERR_LOCUS2741</name>
</gene>
<dbReference type="InterPro" id="IPR006904">
    <property type="entry name" value="DUF716"/>
</dbReference>
<evidence type="ECO:0000256" key="2">
    <source>
        <dbReference type="ARBA" id="ARBA00006948"/>
    </source>
</evidence>
<accession>A0A6D2HHF1</accession>
<dbReference type="Pfam" id="PF04819">
    <property type="entry name" value="DUF716"/>
    <property type="match status" value="1"/>
</dbReference>
<evidence type="ECO:0000313" key="7">
    <source>
        <dbReference type="EMBL" id="CAA7015506.1"/>
    </source>
</evidence>
<dbReference type="PANTHER" id="PTHR46285">
    <property type="entry name" value="PROTEINASE INHIBITOR I4, SERPIN (DUF716)-RELATED"/>
    <property type="match status" value="1"/>
</dbReference>
<dbReference type="AlphaFoldDB" id="A0A6D2HHF1"/>